<evidence type="ECO:0000256" key="6">
    <source>
        <dbReference type="ARBA" id="ARBA00022695"/>
    </source>
</evidence>
<proteinExistence type="predicted"/>
<keyword evidence="7" id="KW-0547">Nucleotide-binding</keyword>
<feature type="domain" description="FAD synthetase" evidence="10">
    <location>
        <begin position="1"/>
        <end position="26"/>
    </location>
</feature>
<keyword evidence="6" id="KW-0548">Nucleotidyltransferase</keyword>
<keyword evidence="8" id="KW-0274">FAD</keyword>
<organism evidence="11">
    <name type="scientific">marine metagenome</name>
    <dbReference type="NCBI Taxonomy" id="408172"/>
    <lineage>
        <taxon>unclassified sequences</taxon>
        <taxon>metagenomes</taxon>
        <taxon>ecological metagenomes</taxon>
    </lineage>
</organism>
<evidence type="ECO:0000256" key="5">
    <source>
        <dbReference type="ARBA" id="ARBA00022679"/>
    </source>
</evidence>
<evidence type="ECO:0000256" key="8">
    <source>
        <dbReference type="ARBA" id="ARBA00022827"/>
    </source>
</evidence>
<evidence type="ECO:0000259" key="10">
    <source>
        <dbReference type="Pfam" id="PF06574"/>
    </source>
</evidence>
<dbReference type="GO" id="GO:0005524">
    <property type="term" value="F:ATP binding"/>
    <property type="evidence" value="ECO:0007669"/>
    <property type="project" value="UniProtKB-KW"/>
</dbReference>
<feature type="non-terminal residue" evidence="11">
    <location>
        <position position="28"/>
    </location>
</feature>
<evidence type="ECO:0000256" key="4">
    <source>
        <dbReference type="ARBA" id="ARBA00022643"/>
    </source>
</evidence>
<evidence type="ECO:0000256" key="1">
    <source>
        <dbReference type="ARBA" id="ARBA00004726"/>
    </source>
</evidence>
<dbReference type="UniPathway" id="UPA00277">
    <property type="reaction ID" value="UER00407"/>
</dbReference>
<protein>
    <recommendedName>
        <fullName evidence="2">FAD synthase</fullName>
        <ecNumber evidence="2">2.7.7.2</ecNumber>
    </recommendedName>
</protein>
<dbReference type="AlphaFoldDB" id="A0A382Q3D7"/>
<sequence length="28" mass="2971">MTMGTFDGIHLGHRKVLSTVASRAKTVG</sequence>
<dbReference type="InterPro" id="IPR014729">
    <property type="entry name" value="Rossmann-like_a/b/a_fold"/>
</dbReference>
<dbReference type="SUPFAM" id="SSF52374">
    <property type="entry name" value="Nucleotidylyl transferase"/>
    <property type="match status" value="1"/>
</dbReference>
<gene>
    <name evidence="11" type="ORF">METZ01_LOCUS332977</name>
</gene>
<name>A0A382Q3D7_9ZZZZ</name>
<dbReference type="InterPro" id="IPR015864">
    <property type="entry name" value="FAD_synthase"/>
</dbReference>
<evidence type="ECO:0000256" key="7">
    <source>
        <dbReference type="ARBA" id="ARBA00022741"/>
    </source>
</evidence>
<dbReference type="GO" id="GO:0003919">
    <property type="term" value="F:FMN adenylyltransferase activity"/>
    <property type="evidence" value="ECO:0007669"/>
    <property type="project" value="UniProtKB-EC"/>
</dbReference>
<keyword evidence="5" id="KW-0808">Transferase</keyword>
<evidence type="ECO:0000256" key="9">
    <source>
        <dbReference type="ARBA" id="ARBA00022840"/>
    </source>
</evidence>
<dbReference type="EC" id="2.7.7.2" evidence="2"/>
<accession>A0A382Q3D7</accession>
<reference evidence="11" key="1">
    <citation type="submission" date="2018-05" db="EMBL/GenBank/DDBJ databases">
        <authorList>
            <person name="Lanie J.A."/>
            <person name="Ng W.-L."/>
            <person name="Kazmierczak K.M."/>
            <person name="Andrzejewski T.M."/>
            <person name="Davidsen T.M."/>
            <person name="Wayne K.J."/>
            <person name="Tettelin H."/>
            <person name="Glass J.I."/>
            <person name="Rusch D."/>
            <person name="Podicherti R."/>
            <person name="Tsui H.-C.T."/>
            <person name="Winkler M.E."/>
        </authorList>
    </citation>
    <scope>NUCLEOTIDE SEQUENCE</scope>
</reference>
<dbReference type="Pfam" id="PF06574">
    <property type="entry name" value="FAD_syn"/>
    <property type="match status" value="1"/>
</dbReference>
<keyword evidence="4" id="KW-0288">FMN</keyword>
<dbReference type="GO" id="GO:0006747">
    <property type="term" value="P:FAD biosynthetic process"/>
    <property type="evidence" value="ECO:0007669"/>
    <property type="project" value="UniProtKB-UniPathway"/>
</dbReference>
<dbReference type="EMBL" id="UINC01111713">
    <property type="protein sequence ID" value="SVC80123.1"/>
    <property type="molecule type" value="Genomic_DNA"/>
</dbReference>
<keyword evidence="9" id="KW-0067">ATP-binding</keyword>
<keyword evidence="3" id="KW-0285">Flavoprotein</keyword>
<evidence type="ECO:0000313" key="11">
    <source>
        <dbReference type="EMBL" id="SVC80123.1"/>
    </source>
</evidence>
<dbReference type="GO" id="GO:0009231">
    <property type="term" value="P:riboflavin biosynthetic process"/>
    <property type="evidence" value="ECO:0007669"/>
    <property type="project" value="InterPro"/>
</dbReference>
<comment type="pathway">
    <text evidence="1">Cofactor biosynthesis; FAD biosynthesis; FAD from FMN: step 1/1.</text>
</comment>
<evidence type="ECO:0000256" key="3">
    <source>
        <dbReference type="ARBA" id="ARBA00022630"/>
    </source>
</evidence>
<dbReference type="Gene3D" id="3.40.50.620">
    <property type="entry name" value="HUPs"/>
    <property type="match status" value="1"/>
</dbReference>
<evidence type="ECO:0000256" key="2">
    <source>
        <dbReference type="ARBA" id="ARBA00012393"/>
    </source>
</evidence>